<accession>A0A4Y7TZ61</accession>
<reference evidence="3 4" key="1">
    <citation type="journal article" date="2019" name="Nat. Ecol. Evol.">
        <title>Megaphylogeny resolves global patterns of mushroom evolution.</title>
        <authorList>
            <person name="Varga T."/>
            <person name="Krizsan K."/>
            <person name="Foldi C."/>
            <person name="Dima B."/>
            <person name="Sanchez-Garcia M."/>
            <person name="Sanchez-Ramirez S."/>
            <person name="Szollosi G.J."/>
            <person name="Szarkandi J.G."/>
            <person name="Papp V."/>
            <person name="Albert L."/>
            <person name="Andreopoulos W."/>
            <person name="Angelini C."/>
            <person name="Antonin V."/>
            <person name="Barry K.W."/>
            <person name="Bougher N.L."/>
            <person name="Buchanan P."/>
            <person name="Buyck B."/>
            <person name="Bense V."/>
            <person name="Catcheside P."/>
            <person name="Chovatia M."/>
            <person name="Cooper J."/>
            <person name="Damon W."/>
            <person name="Desjardin D."/>
            <person name="Finy P."/>
            <person name="Geml J."/>
            <person name="Haridas S."/>
            <person name="Hughes K."/>
            <person name="Justo A."/>
            <person name="Karasinski D."/>
            <person name="Kautmanova I."/>
            <person name="Kiss B."/>
            <person name="Kocsube S."/>
            <person name="Kotiranta H."/>
            <person name="LaButti K.M."/>
            <person name="Lechner B.E."/>
            <person name="Liimatainen K."/>
            <person name="Lipzen A."/>
            <person name="Lukacs Z."/>
            <person name="Mihaltcheva S."/>
            <person name="Morgado L.N."/>
            <person name="Niskanen T."/>
            <person name="Noordeloos M.E."/>
            <person name="Ohm R.A."/>
            <person name="Ortiz-Santana B."/>
            <person name="Ovrebo C."/>
            <person name="Racz N."/>
            <person name="Riley R."/>
            <person name="Savchenko A."/>
            <person name="Shiryaev A."/>
            <person name="Soop K."/>
            <person name="Spirin V."/>
            <person name="Szebenyi C."/>
            <person name="Tomsovsky M."/>
            <person name="Tulloss R.E."/>
            <person name="Uehling J."/>
            <person name="Grigoriev I.V."/>
            <person name="Vagvolgyi C."/>
            <person name="Papp T."/>
            <person name="Martin F.M."/>
            <person name="Miettinen O."/>
            <person name="Hibbett D.S."/>
            <person name="Nagy L.G."/>
        </authorList>
    </citation>
    <scope>NUCLEOTIDE SEQUENCE [LARGE SCALE GENOMIC DNA]</scope>
    <source>
        <strain evidence="3 4">FP101781</strain>
    </source>
</reference>
<feature type="transmembrane region" description="Helical" evidence="2">
    <location>
        <begin position="249"/>
        <end position="269"/>
    </location>
</feature>
<gene>
    <name evidence="3" type="ORF">FA13DRAFT_1723659</name>
</gene>
<keyword evidence="2" id="KW-0472">Membrane</keyword>
<evidence type="ECO:0000256" key="1">
    <source>
        <dbReference type="SAM" id="MobiDB-lite"/>
    </source>
</evidence>
<evidence type="ECO:0000313" key="4">
    <source>
        <dbReference type="Proteomes" id="UP000298030"/>
    </source>
</evidence>
<dbReference type="OrthoDB" id="2921408at2759"/>
<protein>
    <submittedName>
        <fullName evidence="3">Uncharacterized protein</fullName>
    </submittedName>
</protein>
<feature type="transmembrane region" description="Helical" evidence="2">
    <location>
        <begin position="202"/>
        <end position="229"/>
    </location>
</feature>
<feature type="compositionally biased region" description="Polar residues" evidence="1">
    <location>
        <begin position="363"/>
        <end position="373"/>
    </location>
</feature>
<feature type="transmembrane region" description="Helical" evidence="2">
    <location>
        <begin position="168"/>
        <end position="190"/>
    </location>
</feature>
<dbReference type="EMBL" id="QPFP01000001">
    <property type="protein sequence ID" value="TEB39467.1"/>
    <property type="molecule type" value="Genomic_DNA"/>
</dbReference>
<keyword evidence="4" id="KW-1185">Reference proteome</keyword>
<evidence type="ECO:0000256" key="2">
    <source>
        <dbReference type="SAM" id="Phobius"/>
    </source>
</evidence>
<keyword evidence="2" id="KW-0812">Transmembrane</keyword>
<keyword evidence="2" id="KW-1133">Transmembrane helix</keyword>
<feature type="transmembrane region" description="Helical" evidence="2">
    <location>
        <begin position="78"/>
        <end position="102"/>
    </location>
</feature>
<dbReference type="Proteomes" id="UP000298030">
    <property type="component" value="Unassembled WGS sequence"/>
</dbReference>
<sequence length="382" mass="42546">MSLFRPDLWFPESVDYQVQFLVRPIFLVDYTLATLLATFFLGVQLIARGYIYRQYTHQPVRNRTRRSSYRKKRTSKDAWFYISLTLVVLYTASVVLACVVYGQRYASMAHLGEFSRTKEEALQWFRDNPDSEGVKMICIPASVGVGGQEFCKLFKNTKNLIHYKGVEIAYASIVEALIVTVDAILIYRFYVIFSISKWIYPAIGVLSLASLAGPLIGIVALAKLAALGVKSDPWWSPNFPNKFLEWHSPWVAIALPIFVNVVVTVAIITKIARTRNRLRNLVGKLPSDSVYLGLTATLVESALPSALLGVLTAALSRAGPGNVERVKFTPIMIWVALTVRAWNKEVAGSAWSSPDVPLIFASSQTQDTASSETVNDEPKSVP</sequence>
<organism evidence="3 4">
    <name type="scientific">Coprinellus micaceus</name>
    <name type="common">Glistening ink-cap mushroom</name>
    <name type="synonym">Coprinus micaceus</name>
    <dbReference type="NCBI Taxonomy" id="71717"/>
    <lineage>
        <taxon>Eukaryota</taxon>
        <taxon>Fungi</taxon>
        <taxon>Dikarya</taxon>
        <taxon>Basidiomycota</taxon>
        <taxon>Agaricomycotina</taxon>
        <taxon>Agaricomycetes</taxon>
        <taxon>Agaricomycetidae</taxon>
        <taxon>Agaricales</taxon>
        <taxon>Agaricineae</taxon>
        <taxon>Psathyrellaceae</taxon>
        <taxon>Coprinellus</taxon>
    </lineage>
</organism>
<feature type="region of interest" description="Disordered" evidence="1">
    <location>
        <begin position="363"/>
        <end position="382"/>
    </location>
</feature>
<dbReference type="AlphaFoldDB" id="A0A4Y7TZ61"/>
<evidence type="ECO:0000313" key="3">
    <source>
        <dbReference type="EMBL" id="TEB39467.1"/>
    </source>
</evidence>
<comment type="caution">
    <text evidence="3">The sequence shown here is derived from an EMBL/GenBank/DDBJ whole genome shotgun (WGS) entry which is preliminary data.</text>
</comment>
<proteinExistence type="predicted"/>
<feature type="transmembrane region" description="Helical" evidence="2">
    <location>
        <begin position="20"/>
        <end position="43"/>
    </location>
</feature>
<name>A0A4Y7TZ61_COPMI</name>